<accession>A0A9E3HAE9</accession>
<sequence length="149" mass="16420">MKLADKIESSVAIQPDQRKPLSRELETGANVFQLRNTDRVREELKRKQLKDQALSLGGIAGSKIGLTDANKLIDGIYAFLAEAQKLGIDVAKQKSKYVAVVKDIRTKADEIGAKSVNFDGLPTIEIEEIVKQYQEILIMSAPTLPSHST</sequence>
<dbReference type="AlphaFoldDB" id="A0A9E3HAE9"/>
<dbReference type="EMBL" id="JAHHHW010000097">
    <property type="protein sequence ID" value="MBW4433070.1"/>
    <property type="molecule type" value="Genomic_DNA"/>
</dbReference>
<comment type="caution">
    <text evidence="1">The sequence shown here is derived from an EMBL/GenBank/DDBJ whole genome shotgun (WGS) entry which is preliminary data.</text>
</comment>
<proteinExistence type="predicted"/>
<organism evidence="1 2">
    <name type="scientific">Pelatocladus maniniholoensis HA4357-MV3</name>
    <dbReference type="NCBI Taxonomy" id="1117104"/>
    <lineage>
        <taxon>Bacteria</taxon>
        <taxon>Bacillati</taxon>
        <taxon>Cyanobacteriota</taxon>
        <taxon>Cyanophyceae</taxon>
        <taxon>Nostocales</taxon>
        <taxon>Nostocaceae</taxon>
        <taxon>Pelatocladus</taxon>
    </lineage>
</organism>
<reference evidence="1" key="2">
    <citation type="journal article" date="2022" name="Microbiol. Resour. Announc.">
        <title>Metagenome Sequencing to Explore Phylogenomics of Terrestrial Cyanobacteria.</title>
        <authorList>
            <person name="Ward R.D."/>
            <person name="Stajich J.E."/>
            <person name="Johansen J.R."/>
            <person name="Huntemann M."/>
            <person name="Clum A."/>
            <person name="Foster B."/>
            <person name="Foster B."/>
            <person name="Roux S."/>
            <person name="Palaniappan K."/>
            <person name="Varghese N."/>
            <person name="Mukherjee S."/>
            <person name="Reddy T.B.K."/>
            <person name="Daum C."/>
            <person name="Copeland A."/>
            <person name="Chen I.A."/>
            <person name="Ivanova N.N."/>
            <person name="Kyrpides N.C."/>
            <person name="Shapiro N."/>
            <person name="Eloe-Fadrosh E.A."/>
            <person name="Pietrasiak N."/>
        </authorList>
    </citation>
    <scope>NUCLEOTIDE SEQUENCE</scope>
    <source>
        <strain evidence="1">HA4357-MV3</strain>
    </source>
</reference>
<name>A0A9E3HAE9_9NOST</name>
<protein>
    <submittedName>
        <fullName evidence="1">Uncharacterized protein</fullName>
    </submittedName>
</protein>
<dbReference type="Proteomes" id="UP000813215">
    <property type="component" value="Unassembled WGS sequence"/>
</dbReference>
<reference evidence="1" key="1">
    <citation type="submission" date="2021-05" db="EMBL/GenBank/DDBJ databases">
        <authorList>
            <person name="Pietrasiak N."/>
            <person name="Ward R."/>
            <person name="Stajich J.E."/>
            <person name="Kurbessoian T."/>
        </authorList>
    </citation>
    <scope>NUCLEOTIDE SEQUENCE</scope>
    <source>
        <strain evidence="1">HA4357-MV3</strain>
    </source>
</reference>
<gene>
    <name evidence="1" type="ORF">KME28_15400</name>
</gene>
<evidence type="ECO:0000313" key="2">
    <source>
        <dbReference type="Proteomes" id="UP000813215"/>
    </source>
</evidence>
<evidence type="ECO:0000313" key="1">
    <source>
        <dbReference type="EMBL" id="MBW4433070.1"/>
    </source>
</evidence>